<keyword evidence="4 8" id="KW-0479">Metal-binding</keyword>
<evidence type="ECO:0000256" key="3">
    <source>
        <dbReference type="ARBA" id="ARBA00022617"/>
    </source>
</evidence>
<keyword evidence="6 8" id="KW-0408">Iron</keyword>
<dbReference type="InterPro" id="IPR036396">
    <property type="entry name" value="Cyt_P450_sf"/>
</dbReference>
<comment type="similarity">
    <text evidence="2 9">Belongs to the cytochrome P450 family.</text>
</comment>
<protein>
    <submittedName>
        <fullName evidence="11">Cytochrome P450</fullName>
    </submittedName>
</protein>
<keyword evidence="5 9" id="KW-0560">Oxidoreductase</keyword>
<keyword evidence="10" id="KW-1185">Reference proteome</keyword>
<comment type="cofactor">
    <cofactor evidence="1 8">
        <name>heme</name>
        <dbReference type="ChEBI" id="CHEBI:30413"/>
    </cofactor>
</comment>
<dbReference type="GO" id="GO:0005506">
    <property type="term" value="F:iron ion binding"/>
    <property type="evidence" value="ECO:0007669"/>
    <property type="project" value="InterPro"/>
</dbReference>
<evidence type="ECO:0000313" key="11">
    <source>
        <dbReference type="WBParaSite" id="SMUV_0000075701-mRNA-1"/>
    </source>
</evidence>
<accession>A0A0N5A9H7</accession>
<evidence type="ECO:0000256" key="9">
    <source>
        <dbReference type="RuleBase" id="RU000461"/>
    </source>
</evidence>
<sequence>MNWFRRLDWRKSLKQAGFPVAEAESLLFGNLDVVNNEDAPWMLSKLANIYGHTYAIMLGAIPAVVTSDPDDDPTGPEVDVDRAVNIFGARGERWKRIRTLSSPALSTQNLKRLYPTAYDSIIKFMEGLRKDAVSQTPVDLHSTINTQCPISFCFSRFQRLAYDVISRCCLGRKESIQENDPNLALILKKFSANLSFHKYTNETFSWCIPELKGVFATYRNIMNRIYSAFGKPMDPFAQYAQNLKNLVESKTKSQECYDMLQFLKNAEETGWTDYIKENDKRIEMSKEIVLTIRFMSTAGFDTTSNTLAYLLHMLACKPEEQERLRAEIDSYDEINHDTIQQMQYLQWSIYEILRLIPHSSLSVFTTVNFYSILQSRRCVEDCQVNEFLFLRDTHIFFDTWTLHHDPDIWGSDAEEYRPSRFGDEKTVRQMQSWTPFGVGPRQCIGMRFALMELKTVICLILKQFRIRPIPGKEKVPFIGMKFPQLSATLIVHFTFEQSASLVTEQYTL</sequence>
<dbReference type="PROSITE" id="PS00086">
    <property type="entry name" value="CYTOCHROME_P450"/>
    <property type="match status" value="1"/>
</dbReference>
<evidence type="ECO:0000256" key="2">
    <source>
        <dbReference type="ARBA" id="ARBA00010617"/>
    </source>
</evidence>
<keyword evidence="7 9" id="KW-0503">Monooxygenase</keyword>
<dbReference type="InterPro" id="IPR002401">
    <property type="entry name" value="Cyt_P450_E_grp-I"/>
</dbReference>
<dbReference type="InterPro" id="IPR050476">
    <property type="entry name" value="Insect_CytP450_Detox"/>
</dbReference>
<dbReference type="WBParaSite" id="SMUV_0000075701-mRNA-1">
    <property type="protein sequence ID" value="SMUV_0000075701-mRNA-1"/>
    <property type="gene ID" value="SMUV_0000075701"/>
</dbReference>
<reference evidence="11" key="1">
    <citation type="submission" date="2017-02" db="UniProtKB">
        <authorList>
            <consortium name="WormBaseParasite"/>
        </authorList>
    </citation>
    <scope>IDENTIFICATION</scope>
</reference>
<name>A0A0N5A9H7_9BILA</name>
<evidence type="ECO:0000256" key="5">
    <source>
        <dbReference type="ARBA" id="ARBA00023002"/>
    </source>
</evidence>
<proteinExistence type="inferred from homology"/>
<evidence type="ECO:0000256" key="8">
    <source>
        <dbReference type="PIRSR" id="PIRSR602401-1"/>
    </source>
</evidence>
<dbReference type="GO" id="GO:0020037">
    <property type="term" value="F:heme binding"/>
    <property type="evidence" value="ECO:0007669"/>
    <property type="project" value="InterPro"/>
</dbReference>
<dbReference type="InterPro" id="IPR001128">
    <property type="entry name" value="Cyt_P450"/>
</dbReference>
<evidence type="ECO:0000256" key="6">
    <source>
        <dbReference type="ARBA" id="ARBA00023004"/>
    </source>
</evidence>
<dbReference type="GO" id="GO:0016705">
    <property type="term" value="F:oxidoreductase activity, acting on paired donors, with incorporation or reduction of molecular oxygen"/>
    <property type="evidence" value="ECO:0007669"/>
    <property type="project" value="InterPro"/>
</dbReference>
<organism evidence="10 11">
    <name type="scientific">Syphacia muris</name>
    <dbReference type="NCBI Taxonomy" id="451379"/>
    <lineage>
        <taxon>Eukaryota</taxon>
        <taxon>Metazoa</taxon>
        <taxon>Ecdysozoa</taxon>
        <taxon>Nematoda</taxon>
        <taxon>Chromadorea</taxon>
        <taxon>Rhabditida</taxon>
        <taxon>Spirurina</taxon>
        <taxon>Oxyuridomorpha</taxon>
        <taxon>Oxyuroidea</taxon>
        <taxon>Oxyuridae</taxon>
        <taxon>Syphacia</taxon>
    </lineage>
</organism>
<dbReference type="Gene3D" id="1.10.630.10">
    <property type="entry name" value="Cytochrome P450"/>
    <property type="match status" value="1"/>
</dbReference>
<evidence type="ECO:0000313" key="10">
    <source>
        <dbReference type="Proteomes" id="UP000046393"/>
    </source>
</evidence>
<dbReference type="PANTHER" id="PTHR24292:SF102">
    <property type="entry name" value="CYTOCHROME P450 FAMILY-RELATED"/>
    <property type="match status" value="1"/>
</dbReference>
<feature type="binding site" description="axial binding residue" evidence="8">
    <location>
        <position position="443"/>
    </location>
    <ligand>
        <name>heme</name>
        <dbReference type="ChEBI" id="CHEBI:30413"/>
    </ligand>
    <ligandPart>
        <name>Fe</name>
        <dbReference type="ChEBI" id="CHEBI:18248"/>
    </ligandPart>
</feature>
<dbReference type="PANTHER" id="PTHR24292">
    <property type="entry name" value="CYTOCHROME P450"/>
    <property type="match status" value="1"/>
</dbReference>
<dbReference type="Proteomes" id="UP000046393">
    <property type="component" value="Unplaced"/>
</dbReference>
<dbReference type="AlphaFoldDB" id="A0A0N5A9H7"/>
<evidence type="ECO:0000256" key="7">
    <source>
        <dbReference type="ARBA" id="ARBA00023033"/>
    </source>
</evidence>
<dbReference type="PRINTS" id="PR00385">
    <property type="entry name" value="P450"/>
</dbReference>
<evidence type="ECO:0000256" key="1">
    <source>
        <dbReference type="ARBA" id="ARBA00001971"/>
    </source>
</evidence>
<dbReference type="Pfam" id="PF00067">
    <property type="entry name" value="p450"/>
    <property type="match status" value="1"/>
</dbReference>
<evidence type="ECO:0000256" key="4">
    <source>
        <dbReference type="ARBA" id="ARBA00022723"/>
    </source>
</evidence>
<dbReference type="GO" id="GO:0004497">
    <property type="term" value="F:monooxygenase activity"/>
    <property type="evidence" value="ECO:0007669"/>
    <property type="project" value="UniProtKB-KW"/>
</dbReference>
<keyword evidence="3 8" id="KW-0349">Heme</keyword>
<dbReference type="SUPFAM" id="SSF48264">
    <property type="entry name" value="Cytochrome P450"/>
    <property type="match status" value="1"/>
</dbReference>
<dbReference type="STRING" id="451379.A0A0N5A9H7"/>
<dbReference type="InterPro" id="IPR017972">
    <property type="entry name" value="Cyt_P450_CS"/>
</dbReference>
<dbReference type="PRINTS" id="PR00463">
    <property type="entry name" value="EP450I"/>
</dbReference>